<evidence type="ECO:0000313" key="2">
    <source>
        <dbReference type="EMBL" id="CAA0386050.1"/>
    </source>
</evidence>
<dbReference type="AlphaFoldDB" id="A0A5S9XM09"/>
<feature type="chain" id="PRO_5024925712" evidence="1">
    <location>
        <begin position="27"/>
        <end position="124"/>
    </location>
</feature>
<proteinExistence type="predicted"/>
<evidence type="ECO:0000313" key="3">
    <source>
        <dbReference type="Proteomes" id="UP000434276"/>
    </source>
</evidence>
<organism evidence="2 3">
    <name type="scientific">Arabidopsis thaliana</name>
    <name type="common">Mouse-ear cress</name>
    <dbReference type="NCBI Taxonomy" id="3702"/>
    <lineage>
        <taxon>Eukaryota</taxon>
        <taxon>Viridiplantae</taxon>
        <taxon>Streptophyta</taxon>
        <taxon>Embryophyta</taxon>
        <taxon>Tracheophyta</taxon>
        <taxon>Spermatophyta</taxon>
        <taxon>Magnoliopsida</taxon>
        <taxon>eudicotyledons</taxon>
        <taxon>Gunneridae</taxon>
        <taxon>Pentapetalae</taxon>
        <taxon>rosids</taxon>
        <taxon>malvids</taxon>
        <taxon>Brassicales</taxon>
        <taxon>Brassicaceae</taxon>
        <taxon>Camelineae</taxon>
        <taxon>Arabidopsis</taxon>
    </lineage>
</organism>
<gene>
    <name evidence="2" type="ORF">C24_LOCUS15557</name>
</gene>
<dbReference type="OrthoDB" id="1021146at2759"/>
<protein>
    <submittedName>
        <fullName evidence="2">Uncharacterized protein</fullName>
    </submittedName>
</protein>
<dbReference type="PROSITE" id="PS51257">
    <property type="entry name" value="PROKAR_LIPOPROTEIN"/>
    <property type="match status" value="1"/>
</dbReference>
<reference evidence="2 3" key="1">
    <citation type="submission" date="2019-12" db="EMBL/GenBank/DDBJ databases">
        <authorList>
            <person name="Jiao W.-B."/>
            <person name="Schneeberger K."/>
        </authorList>
    </citation>
    <scope>NUCLEOTIDE SEQUENCE [LARGE SCALE GENOMIC DNA]</scope>
    <source>
        <strain evidence="3">cv. C24</strain>
    </source>
</reference>
<keyword evidence="1" id="KW-0732">Signal</keyword>
<accession>A0A5S9XM09</accession>
<sequence>MGTTDCRRHGFILVLVLFLTSISCLASKMDVNYDARGIKIEVGRKHNLSDSVPNPRSEFGSSLLSWAIRFQFVVIKTEKGYVFSKINFADYGHSSGDCGNFRRGNCGAPDTLRLVKKVRKINQH</sequence>
<dbReference type="Proteomes" id="UP000434276">
    <property type="component" value="Unassembled WGS sequence"/>
</dbReference>
<evidence type="ECO:0000256" key="1">
    <source>
        <dbReference type="SAM" id="SignalP"/>
    </source>
</evidence>
<dbReference type="EMBL" id="CACSHJ010000089">
    <property type="protein sequence ID" value="CAA0386050.1"/>
    <property type="molecule type" value="Genomic_DNA"/>
</dbReference>
<feature type="signal peptide" evidence="1">
    <location>
        <begin position="1"/>
        <end position="26"/>
    </location>
</feature>
<name>A0A5S9XM09_ARATH</name>
<dbReference type="ExpressionAtlas" id="A0A5S9XM09">
    <property type="expression patterns" value="baseline and differential"/>
</dbReference>